<comment type="caution">
    <text evidence="2">The sequence shown here is derived from an EMBL/GenBank/DDBJ whole genome shotgun (WGS) entry which is preliminary data.</text>
</comment>
<protein>
    <submittedName>
        <fullName evidence="2">Uncharacterized protein</fullName>
    </submittedName>
</protein>
<evidence type="ECO:0000313" key="3">
    <source>
        <dbReference type="Proteomes" id="UP001224083"/>
    </source>
</evidence>
<keyword evidence="3" id="KW-1185">Reference proteome</keyword>
<proteinExistence type="predicted"/>
<evidence type="ECO:0000313" key="2">
    <source>
        <dbReference type="EMBL" id="MDP9500018.1"/>
    </source>
</evidence>
<organism evidence="2 3">
    <name type="scientific">Bisgaard Taxon 45</name>
    <dbReference type="NCBI Taxonomy" id="304289"/>
    <lineage>
        <taxon>Bacteria</taxon>
        <taxon>Pseudomonadati</taxon>
        <taxon>Pseudomonadota</taxon>
        <taxon>Gammaproteobacteria</taxon>
        <taxon>Pasteurellales</taxon>
        <taxon>Pasteurellaceae</taxon>
    </lineage>
</organism>
<feature type="transmembrane region" description="Helical" evidence="1">
    <location>
        <begin position="15"/>
        <end position="35"/>
    </location>
</feature>
<evidence type="ECO:0000256" key="1">
    <source>
        <dbReference type="SAM" id="Phobius"/>
    </source>
</evidence>
<accession>A0ABT9KD76</accession>
<gene>
    <name evidence="2" type="ORF">O7M46_03530</name>
</gene>
<keyword evidence="1" id="KW-0472">Membrane</keyword>
<reference evidence="2 3" key="1">
    <citation type="submission" date="2022-12" db="EMBL/GenBank/DDBJ databases">
        <title>Genome sequence of Pasteurellaceae Bisgaard Taxon 45.</title>
        <authorList>
            <person name="Foggin C."/>
            <person name="Rosen L.E."/>
            <person name="Henton M."/>
            <person name="Buys A."/>
            <person name="Floyd T."/>
            <person name="Turner A.D."/>
            <person name="Tarbin J."/>
            <person name="Lloyd A.S."/>
            <person name="Chaitezvi C."/>
            <person name="Ellis R.J."/>
            <person name="Roberts H.C."/>
            <person name="Dastjerdi A."/>
            <person name="Nunez A."/>
            <person name="Van Vliet A.H."/>
            <person name="Steinbach F."/>
        </authorList>
    </citation>
    <scope>NUCLEOTIDE SEQUENCE [LARGE SCALE GENOMIC DNA]</scope>
    <source>
        <strain evidence="2 3">VF20HR</strain>
    </source>
</reference>
<sequence length="61" mass="6994">MWSHSEFLFVNSEMMIQDMIPCICNLSFGFTFTMLMKVKSKRLLAPNMTTPRTSRGVGESD</sequence>
<keyword evidence="1" id="KW-1133">Transmembrane helix</keyword>
<dbReference type="EMBL" id="JAQAHH010000004">
    <property type="protein sequence ID" value="MDP9500018.1"/>
    <property type="molecule type" value="Genomic_DNA"/>
</dbReference>
<name>A0ABT9KD76_9PAST</name>
<keyword evidence="1" id="KW-0812">Transmembrane</keyword>
<dbReference type="Proteomes" id="UP001224083">
    <property type="component" value="Unassembled WGS sequence"/>
</dbReference>